<comment type="caution">
    <text evidence="1">The sequence shown here is derived from an EMBL/GenBank/DDBJ whole genome shotgun (WGS) entry which is preliminary data.</text>
</comment>
<evidence type="ECO:0000313" key="2">
    <source>
        <dbReference type="Proteomes" id="UP001239111"/>
    </source>
</evidence>
<evidence type="ECO:0000313" key="1">
    <source>
        <dbReference type="EMBL" id="KAJ8674874.1"/>
    </source>
</evidence>
<sequence>MVPRGREFLYLVFVGLYILNDCSGTESLDADPSTASEEGFGKQNVKREVRGQPIWREQINPTISQNNQRTSYASNVHNLPQQSAYIASQNIRESEKEYPAEPHSYGWKYEPSSQNFDASVSSDEGDESDWYEGISSESTKPRREEIATRSKPASPNAGEALSSPWDVLTQDGSSSPGVRCPGEHTTGLFAYPPDCRFYVECSQGRAFVMPCAPGTLFDSVNLECDFPNKVKCLEFRPQDESSLQNLDNGYLTADHRDTRKQDSPKEPKCPAYMYGMIPHPNDCSKYLLCANGNTFIMDCGHGTVFNPDISVCDWPNNVAGCGGGTKPSSEEAQGNSEYPDYHERKMGFDYSNLIDVRQSIDDSPPPQPKQAPKKVECPKGFSGLTRHPNDCNKYLQCANGATYVMDCAPGTVFNPASKVCDWLANVPECARGHTETALEDSLVAANNETPFYTSKPQNWQSSSVSTPPSRYGGTNGLSNKPLQSQNKPLDSPKTGKSLDQYPTKLGKDGYPQKSSQNNRLQQPKKQIQDNTKADTFQPSLNQNFPTRSGFPSEEKLQPSSQSTPKTKYTFNGHGYPYVTESYNVLETTEAINPGGDDDVPTVRPIGGSAWAESRQGINILKEDKGNIGGKNNQGAAESRRNQNNLYTPGTPGSKPETWRGLGPGFENRPSVTSHDNSSGRDSKQLDVDVTSRGKPIQNLNEPDTSESVVVIQGHSSIRGPNSPSTLQSRNQVVSSTQKPAIPATATPPINPDFVYPDQLKSSESIDPNIPTVSIESEEGEKPREVTIQPNRNPKLVENQSQKDKVSEIETQGGNGSSGEGNFGGANTPQTSNFQDKNSGDDESVVMKINNRKNNLYLGGNQETINDEPPFPVHYREPQTHFIRKPDQSTPVAGQFLRLRGGPSFNEGYVEVQGMRPGWGTVCDSRNNWNLQEGHIVCRQLGFERGAEAVWQGRQNMYRRSKWIATNSVVCHGNETYFQSCRFTHRPECNEAQDAVGVRCLPNRFAHCREDETPYKGNCYHVAESSKGFNRIEAHDHCNSRGSRLVDVINQKENDFLSELLVQTQPHVHSVMTSAVGFTMLNASVWIWENSNNTDFKFKKWWPGWTEDKKATPSVGSRPLCMIMSRKFPCHNRPEMSCATDYYFWDVEDCATSNKGHYFICERPFDDIGCVYGNGNQYSGNASIAVSGKKCLPWSSPQIARSLMNQVPDIEARNKLESHSYCRNPNPEKESRPWCFTSAKGEVDYCDIPYCGKILSKKARLTGTCKPKHFECLPGECIPAPWVCDGQTDCTNGADEEKCSSHLFFFKKYANHKLDGFEVEKWLNTPAKTCALRCKEAAFTCRSFTHQTKGNTCYLSDSNIGLTGALVESDGHDYYELRDLSIDCDGKFVCANQKCINQTRVCDGKNDCLDRSDEKVCSAANLDYGIRLAGTNSTREGRVEVRILGKWGQVCDDKFDMADANVVCRELGFNLGALEIKRGGFYGNMNPPDSFMVDQLKCLGNESTIRECDFDGWGKHNCKPEEAVGIICKTPEKTCQKDKWKCENSSVCIPTPFICDEVTDCPDGSDESSRYCDAPFELRLANGSSPLEGRVEVRHHGIWGTVCDDDFTNTTAKVICRSLGYHGPAMVKKDGIYGQGDGPIWLDQVYCHGNETRLNKCEHDNWGRNNCNHDEDVGVVCSSGQDSSEYENFNDNHLPTIPDFNTNRVLPAECGKRLEDFDDDDELIFEKVVRGSIAPPGSYPWQASIRIRTHSKSSHWCGAVILSPLHVLTAAHCLEGYNKGTYFVRAGDYNTEVDEGTEAEANIEDYYIHENFRKGGHRMDNDIAVVLLKGHGIPLGRNVMPICLPHPDTEYSPGLNCTISGFGAIEPGSSIHSQKLKYGWVPLIEDNVCRADWVYGRSITKGMFCAGHLEGGTDTCEGDSGGPLACLHNGAFTLYGLTSWGKHCGRPNKPGVYVRVAYYKKWIDKKIRESMGGY</sequence>
<name>A0ACC2NUG6_9HYME</name>
<gene>
    <name evidence="1" type="ORF">QAD02_010660</name>
</gene>
<accession>A0ACC2NUG6</accession>
<keyword evidence="2" id="KW-1185">Reference proteome</keyword>
<dbReference type="EMBL" id="CM056742">
    <property type="protein sequence ID" value="KAJ8674874.1"/>
    <property type="molecule type" value="Genomic_DNA"/>
</dbReference>
<proteinExistence type="predicted"/>
<protein>
    <submittedName>
        <fullName evidence="1">Uncharacterized protein</fullName>
    </submittedName>
</protein>
<dbReference type="Proteomes" id="UP001239111">
    <property type="component" value="Chromosome 2"/>
</dbReference>
<organism evidence="1 2">
    <name type="scientific">Eretmocerus hayati</name>
    <dbReference type="NCBI Taxonomy" id="131215"/>
    <lineage>
        <taxon>Eukaryota</taxon>
        <taxon>Metazoa</taxon>
        <taxon>Ecdysozoa</taxon>
        <taxon>Arthropoda</taxon>
        <taxon>Hexapoda</taxon>
        <taxon>Insecta</taxon>
        <taxon>Pterygota</taxon>
        <taxon>Neoptera</taxon>
        <taxon>Endopterygota</taxon>
        <taxon>Hymenoptera</taxon>
        <taxon>Apocrita</taxon>
        <taxon>Proctotrupomorpha</taxon>
        <taxon>Chalcidoidea</taxon>
        <taxon>Aphelinidae</taxon>
        <taxon>Aphelininae</taxon>
        <taxon>Eretmocerus</taxon>
    </lineage>
</organism>
<reference evidence="1" key="1">
    <citation type="submission" date="2023-04" db="EMBL/GenBank/DDBJ databases">
        <title>A chromosome-level genome assembly of the parasitoid wasp Eretmocerus hayati.</title>
        <authorList>
            <person name="Zhong Y."/>
            <person name="Liu S."/>
            <person name="Liu Y."/>
        </authorList>
    </citation>
    <scope>NUCLEOTIDE SEQUENCE</scope>
    <source>
        <strain evidence="1">ZJU_SS_LIU_2023</strain>
    </source>
</reference>